<dbReference type="KEGG" id="pseg:D3H65_02105"/>
<evidence type="ECO:0008006" key="3">
    <source>
        <dbReference type="Google" id="ProtNLM"/>
    </source>
</evidence>
<organism evidence="1 2">
    <name type="scientific">Paraflavitalea soli</name>
    <dbReference type="NCBI Taxonomy" id="2315862"/>
    <lineage>
        <taxon>Bacteria</taxon>
        <taxon>Pseudomonadati</taxon>
        <taxon>Bacteroidota</taxon>
        <taxon>Chitinophagia</taxon>
        <taxon>Chitinophagales</taxon>
        <taxon>Chitinophagaceae</taxon>
        <taxon>Paraflavitalea</taxon>
    </lineage>
</organism>
<keyword evidence="2" id="KW-1185">Reference proteome</keyword>
<proteinExistence type="predicted"/>
<accession>A0A3B7MHP7</accession>
<evidence type="ECO:0000313" key="2">
    <source>
        <dbReference type="Proteomes" id="UP000263900"/>
    </source>
</evidence>
<dbReference type="EMBL" id="CP032157">
    <property type="protein sequence ID" value="AXY72833.1"/>
    <property type="molecule type" value="Genomic_DNA"/>
</dbReference>
<evidence type="ECO:0000313" key="1">
    <source>
        <dbReference type="EMBL" id="AXY72833.1"/>
    </source>
</evidence>
<dbReference type="OrthoDB" id="1494139at2"/>
<protein>
    <recommendedName>
        <fullName evidence="3">Lipocalin-like domain-containing protein</fullName>
    </recommendedName>
</protein>
<sequence>MEGIPPIANLLLRSPNIHNKQTMKKIPLFLLGGMIMLFSCSKNDDSPITDPINEAAQKLQKDVQGKWLFNSDISIGRVAIGSQGKKSAIALLGRHLPVQVEPNGTAGTNGTLGDVPGFIEFNSDSTYIIYDENQKVYTGKFTAASGDSIVLKGIGYLTNIIINGEVMNFKLYYAAGNKTITITSNKVAAIPADNRTAILCKGTWYLTPEESGAEILGSEDYELDDNGEPVWYTVDSATFTISTNGTYLIQTFSAGKLKVADMANWKWHSTKSDRFVYAWDNEPFDEENNDVLINELTATSLRLTESWDSNGDGIDDEFGKWVMKPAR</sequence>
<gene>
    <name evidence="1" type="ORF">D3H65_02105</name>
</gene>
<reference evidence="1 2" key="1">
    <citation type="submission" date="2018-09" db="EMBL/GenBank/DDBJ databases">
        <title>Genome sequencing of strain 6GH32-13.</title>
        <authorList>
            <person name="Weon H.-Y."/>
            <person name="Heo J."/>
            <person name="Kwon S.-W."/>
        </authorList>
    </citation>
    <scope>NUCLEOTIDE SEQUENCE [LARGE SCALE GENOMIC DNA]</scope>
    <source>
        <strain evidence="1 2">5GH32-13</strain>
    </source>
</reference>
<name>A0A3B7MHP7_9BACT</name>
<dbReference type="Proteomes" id="UP000263900">
    <property type="component" value="Chromosome"/>
</dbReference>
<dbReference type="AlphaFoldDB" id="A0A3B7MHP7"/>